<dbReference type="Proteomes" id="UP000290218">
    <property type="component" value="Unassembled WGS sequence"/>
</dbReference>
<evidence type="ECO:0000313" key="2">
    <source>
        <dbReference type="EMBL" id="RXK53908.1"/>
    </source>
</evidence>
<dbReference type="InterPro" id="IPR021120">
    <property type="entry name" value="KduI/IolB_isomerase"/>
</dbReference>
<keyword evidence="1 2" id="KW-0413">Isomerase</keyword>
<dbReference type="GO" id="GO:0008880">
    <property type="term" value="F:glucuronate isomerase activity"/>
    <property type="evidence" value="ECO:0007669"/>
    <property type="project" value="InterPro"/>
</dbReference>
<evidence type="ECO:0000313" key="3">
    <source>
        <dbReference type="Proteomes" id="UP000290218"/>
    </source>
</evidence>
<protein>
    <submittedName>
        <fullName evidence="2">5-deoxy-glucuronate isomerase</fullName>
    </submittedName>
</protein>
<dbReference type="SUPFAM" id="SSF51182">
    <property type="entry name" value="RmlC-like cupins"/>
    <property type="match status" value="1"/>
</dbReference>
<gene>
    <name evidence="2" type="ORF">ESB00_19010</name>
</gene>
<comment type="caution">
    <text evidence="2">The sequence shown here is derived from an EMBL/GenBank/DDBJ whole genome shotgun (WGS) entry which is preliminary data.</text>
</comment>
<accession>A0A4Q1C687</accession>
<dbReference type="PANTHER" id="PTHR39193:SF1">
    <property type="entry name" value="5-DEOXY-GLUCURONATE ISOMERASE"/>
    <property type="match status" value="1"/>
</dbReference>
<dbReference type="InterPro" id="IPR024203">
    <property type="entry name" value="Deoxy-glucuronate_isom_IolB"/>
</dbReference>
<organism evidence="2 3">
    <name type="scientific">Oleiharenicola lentus</name>
    <dbReference type="NCBI Taxonomy" id="2508720"/>
    <lineage>
        <taxon>Bacteria</taxon>
        <taxon>Pseudomonadati</taxon>
        <taxon>Verrucomicrobiota</taxon>
        <taxon>Opitutia</taxon>
        <taxon>Opitutales</taxon>
        <taxon>Opitutaceae</taxon>
        <taxon>Oleiharenicola</taxon>
    </lineage>
</organism>
<dbReference type="AlphaFoldDB" id="A0A4Q1C687"/>
<sequence>MGMDFGILKLRAGAKHHEVTARETAIVLLGGRVEARIAGNLFGAQRGSLFDEGPTTFHVGAGTSVELRADAGGAEFAVIRAVNPRPLPVRVYTPAETATEDRGAGLAQGACRRLVRTIFDYSTRPDSTLVVGEVVNFPGRWSSYPGHHHAQPEIYHYRFTLPQGYGHAEIGESVFKVRHGDTTTIPGGLDHAQVSAPGYGMYYLWVVRHLPRRPYKGFTFTREHTWLLDPKNQGWQPSV</sequence>
<dbReference type="PIRSF" id="PIRSF036628">
    <property type="entry name" value="IolB"/>
    <property type="match status" value="1"/>
</dbReference>
<dbReference type="OrthoDB" id="9799936at2"/>
<dbReference type="GO" id="GO:0019310">
    <property type="term" value="P:inositol catabolic process"/>
    <property type="evidence" value="ECO:0007669"/>
    <property type="project" value="InterPro"/>
</dbReference>
<keyword evidence="3" id="KW-1185">Reference proteome</keyword>
<dbReference type="Pfam" id="PF04962">
    <property type="entry name" value="KduI"/>
    <property type="match status" value="1"/>
</dbReference>
<reference evidence="2 3" key="1">
    <citation type="submission" date="2019-01" db="EMBL/GenBank/DDBJ databases">
        <title>Lacunisphaera sp. strain TWA-58.</title>
        <authorList>
            <person name="Chen W.-M."/>
        </authorList>
    </citation>
    <scope>NUCLEOTIDE SEQUENCE [LARGE SCALE GENOMIC DNA]</scope>
    <source>
        <strain evidence="2 3">TWA-58</strain>
    </source>
</reference>
<dbReference type="PANTHER" id="PTHR39193">
    <property type="entry name" value="5-DEOXY-GLUCURONATE ISOMERASE"/>
    <property type="match status" value="1"/>
</dbReference>
<proteinExistence type="predicted"/>
<evidence type="ECO:0000256" key="1">
    <source>
        <dbReference type="ARBA" id="ARBA00023235"/>
    </source>
</evidence>
<dbReference type="Gene3D" id="2.60.120.10">
    <property type="entry name" value="Jelly Rolls"/>
    <property type="match status" value="2"/>
</dbReference>
<dbReference type="InterPro" id="IPR014710">
    <property type="entry name" value="RmlC-like_jellyroll"/>
</dbReference>
<name>A0A4Q1C687_9BACT</name>
<dbReference type="EMBL" id="SDHX01000002">
    <property type="protein sequence ID" value="RXK53908.1"/>
    <property type="molecule type" value="Genomic_DNA"/>
</dbReference>
<dbReference type="InterPro" id="IPR011051">
    <property type="entry name" value="RmlC_Cupin_sf"/>
</dbReference>